<dbReference type="PANTHER" id="PTHR10114">
    <property type="entry name" value="60S RIBOSOMAL PROTEIN L36"/>
    <property type="match status" value="1"/>
</dbReference>
<evidence type="ECO:0000256" key="7">
    <source>
        <dbReference type="ARBA" id="ARBA00035331"/>
    </source>
</evidence>
<sequence length="102" mass="11814">MALRYLMAVGLNKGHKVTKNVSKPRHGRRRGRLSKRTKFVRDMIREVCGFASYELRAMESLKVSKEKRALKFIKKRVGTVGVARMEGGYRWEAEFRGRIGQT</sequence>
<dbReference type="GO" id="GO:1990904">
    <property type="term" value="C:ribonucleoprotein complex"/>
    <property type="evidence" value="ECO:0007669"/>
    <property type="project" value="UniProtKB-KW"/>
</dbReference>
<evidence type="ECO:0000256" key="5">
    <source>
        <dbReference type="ARBA" id="ARBA00034092"/>
    </source>
</evidence>
<dbReference type="GeneTree" id="ENSGT00390000011943"/>
<dbReference type="EMBL" id="CABD030093116">
    <property type="status" value="NOT_ANNOTATED_CDS"/>
    <property type="molecule type" value="Genomic_DNA"/>
</dbReference>
<reference evidence="8" key="4">
    <citation type="submission" date="2025-09" db="UniProtKB">
        <authorList>
            <consortium name="Ensembl"/>
        </authorList>
    </citation>
    <scope>IDENTIFICATION</scope>
</reference>
<dbReference type="Ensembl" id="ENSGGOT00000032852.2">
    <property type="protein sequence ID" value="ENSGGOP00000018785.2"/>
    <property type="gene ID" value="ENSGGOG00000022649.2"/>
</dbReference>
<dbReference type="FunFam" id="1.10.10.1760:FF:000011">
    <property type="entry name" value="Ribosomal protein L36, putative"/>
    <property type="match status" value="1"/>
</dbReference>
<dbReference type="Gene3D" id="1.10.10.1760">
    <property type="entry name" value="60S ribosomal protein L36"/>
    <property type="match status" value="1"/>
</dbReference>
<name>G3RSL0_GORGO</name>
<organism evidence="8 9">
    <name type="scientific">Gorilla gorilla gorilla</name>
    <name type="common">Western lowland gorilla</name>
    <dbReference type="NCBI Taxonomy" id="9595"/>
    <lineage>
        <taxon>Eukaryota</taxon>
        <taxon>Metazoa</taxon>
        <taxon>Chordata</taxon>
        <taxon>Craniata</taxon>
        <taxon>Vertebrata</taxon>
        <taxon>Euteleostomi</taxon>
        <taxon>Mammalia</taxon>
        <taxon>Eutheria</taxon>
        <taxon>Euarchontoglires</taxon>
        <taxon>Primates</taxon>
        <taxon>Haplorrhini</taxon>
        <taxon>Catarrhini</taxon>
        <taxon>Hominidae</taxon>
        <taxon>Gorilla</taxon>
    </lineage>
</organism>
<evidence type="ECO:0000256" key="2">
    <source>
        <dbReference type="ARBA" id="ARBA00011133"/>
    </source>
</evidence>
<dbReference type="AlphaFoldDB" id="G3RSL0"/>
<reference evidence="9" key="1">
    <citation type="submission" date="2011-05" db="EMBL/GenBank/DDBJ databases">
        <title>Insights into the evolution of the great apes provided by the gorilla genome.</title>
        <authorList>
            <person name="Scally A."/>
        </authorList>
    </citation>
    <scope>NUCLEOTIDE SEQUENCE [LARGE SCALE GENOMIC DNA]</scope>
</reference>
<dbReference type="InterPro" id="IPR000509">
    <property type="entry name" value="Ribosomal_eL36"/>
</dbReference>
<keyword evidence="3" id="KW-0689">Ribosomal protein</keyword>
<dbReference type="GO" id="GO:0003735">
    <property type="term" value="F:structural constituent of ribosome"/>
    <property type="evidence" value="ECO:0007669"/>
    <property type="project" value="InterPro"/>
</dbReference>
<keyword evidence="9" id="KW-1185">Reference proteome</keyword>
<evidence type="ECO:0000313" key="9">
    <source>
        <dbReference type="Proteomes" id="UP000001519"/>
    </source>
</evidence>
<dbReference type="GO" id="GO:0006412">
    <property type="term" value="P:translation"/>
    <property type="evidence" value="ECO:0007669"/>
    <property type="project" value="InterPro"/>
</dbReference>
<dbReference type="GO" id="GO:0005840">
    <property type="term" value="C:ribosome"/>
    <property type="evidence" value="ECO:0007669"/>
    <property type="project" value="UniProtKB-KW"/>
</dbReference>
<proteinExistence type="inferred from homology"/>
<dbReference type="eggNOG" id="KOG3452">
    <property type="taxonomic scope" value="Eukaryota"/>
</dbReference>
<evidence type="ECO:0000256" key="3">
    <source>
        <dbReference type="ARBA" id="ARBA00022980"/>
    </source>
</evidence>
<dbReference type="Pfam" id="PF01158">
    <property type="entry name" value="Ribosomal_L36e"/>
    <property type="match status" value="1"/>
</dbReference>
<dbReference type="Proteomes" id="UP000001519">
    <property type="component" value="Chromosome 14"/>
</dbReference>
<comment type="similarity">
    <text evidence="1">Belongs to the eukaryotic ribosomal protein eL36 family.</text>
</comment>
<reference evidence="8" key="3">
    <citation type="submission" date="2025-08" db="UniProtKB">
        <authorList>
            <consortium name="Ensembl"/>
        </authorList>
    </citation>
    <scope>IDENTIFICATION</scope>
</reference>
<dbReference type="EMBL" id="CABD030093115">
    <property type="status" value="NOT_ANNOTATED_CDS"/>
    <property type="molecule type" value="Genomic_DNA"/>
</dbReference>
<comment type="subunit">
    <text evidence="2">Component of the large ribosomal subunit.</text>
</comment>
<accession>G3RSL0</accession>
<evidence type="ECO:0000256" key="6">
    <source>
        <dbReference type="ARBA" id="ARBA00035226"/>
    </source>
</evidence>
<dbReference type="HOGENOM" id="CLU_140672_0_0_1"/>
<evidence type="ECO:0000256" key="1">
    <source>
        <dbReference type="ARBA" id="ARBA00006509"/>
    </source>
</evidence>
<dbReference type="InterPro" id="IPR038097">
    <property type="entry name" value="Ribosomal_eL36_sf"/>
</dbReference>
<evidence type="ECO:0000256" key="4">
    <source>
        <dbReference type="ARBA" id="ARBA00023274"/>
    </source>
</evidence>
<keyword evidence="4" id="KW-0687">Ribonucleoprotein</keyword>
<reference evidence="8 9" key="2">
    <citation type="journal article" date="2012" name="Nature">
        <title>Insights into hominid evolution from the gorilla genome sequence.</title>
        <authorList>
            <person name="Scally A."/>
            <person name="Dutheil J.Y."/>
            <person name="Hillier L.W."/>
            <person name="Jordan G.E."/>
            <person name="Goodhead I."/>
            <person name="Herrero J."/>
            <person name="Hobolth A."/>
            <person name="Lappalainen T."/>
            <person name="Mailund T."/>
            <person name="Marques-Bonet T."/>
            <person name="McCarthy S."/>
            <person name="Montgomery S.H."/>
            <person name="Schwalie P.C."/>
            <person name="Tang Y.A."/>
            <person name="Ward M.C."/>
            <person name="Xue Y."/>
            <person name="Yngvadottir B."/>
            <person name="Alkan C."/>
            <person name="Andersen L.N."/>
            <person name="Ayub Q."/>
            <person name="Ball E.V."/>
            <person name="Beal K."/>
            <person name="Bradley B.J."/>
            <person name="Chen Y."/>
            <person name="Clee C.M."/>
            <person name="Fitzgerald S."/>
            <person name="Graves T.A."/>
            <person name="Gu Y."/>
            <person name="Heath P."/>
            <person name="Heger A."/>
            <person name="Karakoc E."/>
            <person name="Kolb-Kokocinski A."/>
            <person name="Laird G.K."/>
            <person name="Lunter G."/>
            <person name="Meader S."/>
            <person name="Mort M."/>
            <person name="Mullikin J.C."/>
            <person name="Munch K."/>
            <person name="O'Connor T.D."/>
            <person name="Phillips A.D."/>
            <person name="Prado-Martinez J."/>
            <person name="Rogers A.S."/>
            <person name="Sajjadian S."/>
            <person name="Schmidt D."/>
            <person name="Shaw K."/>
            <person name="Simpson J.T."/>
            <person name="Stenson P.D."/>
            <person name="Turner D.J."/>
            <person name="Vigilant L."/>
            <person name="Vilella A.J."/>
            <person name="Whitener W."/>
            <person name="Zhu B."/>
            <person name="Cooper D.N."/>
            <person name="de Jong P."/>
            <person name="Dermitzakis E.T."/>
            <person name="Eichler E.E."/>
            <person name="Flicek P."/>
            <person name="Goldman N."/>
            <person name="Mundy N.I."/>
            <person name="Ning Z."/>
            <person name="Odom D.T."/>
            <person name="Ponting C.P."/>
            <person name="Quail M.A."/>
            <person name="Ryder O.A."/>
            <person name="Searle S.M."/>
            <person name="Warren W.C."/>
            <person name="Wilson R.K."/>
            <person name="Schierup M.H."/>
            <person name="Rogers J."/>
            <person name="Tyler-Smith C."/>
            <person name="Durbin R."/>
        </authorList>
    </citation>
    <scope>NUCLEOTIDE SEQUENCE [LARGE SCALE GENOMIC DNA]</scope>
</reference>
<comment type="function">
    <text evidence="5">Component of the large ribosomal subunit. The ribosome is a large ribonucleoprotein complex responsible for the synthesis of proteins in the cell.</text>
</comment>
<dbReference type="Bgee" id="ENSGGOG00000022649">
    <property type="expression patterns" value="Expressed in liver and 3 other cell types or tissues"/>
</dbReference>
<evidence type="ECO:0000313" key="8">
    <source>
        <dbReference type="Ensembl" id="ENSGGOP00000018785.2"/>
    </source>
</evidence>
<protein>
    <recommendedName>
        <fullName evidence="6">Large ribosomal subunit protein eL36</fullName>
    </recommendedName>
    <alternativeName>
        <fullName evidence="7">60S ribosomal protein L36</fullName>
    </alternativeName>
</protein>